<accession>A0A972GJM4</accession>
<gene>
    <name evidence="2" type="ORF">GC093_02060</name>
</gene>
<keyword evidence="3" id="KW-1185">Reference proteome</keyword>
<dbReference type="RefSeq" id="WP_171650196.1">
    <property type="nucleotide sequence ID" value="NZ_WHOD01000009.1"/>
</dbReference>
<dbReference type="InterPro" id="IPR057087">
    <property type="entry name" value="Gp12-like"/>
</dbReference>
<sequence length="179" mass="20369">MNRYGEKGASCWTVFPMIDLERIRSSITTGLVTAMTMPVVEQDDASVPAAYPFIKYSFTGSVLFSDKQPAVTVVPSSSPDEIIERYTEQPIFRMSFISCSDQKMDSLTNAVRMHDWFRILGRDELKLNANLMVVLAGEIQNRDIQIGSVWERRTGFEVTFKTLSVVDRKQTTIDIINWN</sequence>
<evidence type="ECO:0000313" key="2">
    <source>
        <dbReference type="EMBL" id="NOU92021.1"/>
    </source>
</evidence>
<dbReference type="NCBIfam" id="NF047498">
    <property type="entry name" value="LIC_12616_fam"/>
    <property type="match status" value="1"/>
</dbReference>
<evidence type="ECO:0000259" key="1">
    <source>
        <dbReference type="Pfam" id="PF23961"/>
    </source>
</evidence>
<dbReference type="EMBL" id="WHOD01000009">
    <property type="protein sequence ID" value="NOU92021.1"/>
    <property type="molecule type" value="Genomic_DNA"/>
</dbReference>
<proteinExistence type="predicted"/>
<feature type="domain" description="Phage neck terminator protein gp12-like" evidence="1">
    <location>
        <begin position="26"/>
        <end position="177"/>
    </location>
</feature>
<dbReference type="Pfam" id="PF23961">
    <property type="entry name" value="Phage_tail_terminator_9"/>
    <property type="match status" value="1"/>
</dbReference>
<reference evidence="2" key="1">
    <citation type="submission" date="2019-10" db="EMBL/GenBank/DDBJ databases">
        <title>Description of Paenibacillus glebae sp. nov.</title>
        <authorList>
            <person name="Carlier A."/>
            <person name="Qi S."/>
        </authorList>
    </citation>
    <scope>NUCLEOTIDE SEQUENCE</scope>
    <source>
        <strain evidence="2">LMG 31456</strain>
    </source>
</reference>
<organism evidence="2 3">
    <name type="scientific">Paenibacillus foliorum</name>
    <dbReference type="NCBI Taxonomy" id="2654974"/>
    <lineage>
        <taxon>Bacteria</taxon>
        <taxon>Bacillati</taxon>
        <taxon>Bacillota</taxon>
        <taxon>Bacilli</taxon>
        <taxon>Bacillales</taxon>
        <taxon>Paenibacillaceae</taxon>
        <taxon>Paenibacillus</taxon>
    </lineage>
</organism>
<name>A0A972GJM4_9BACL</name>
<comment type="caution">
    <text evidence="2">The sequence shown here is derived from an EMBL/GenBank/DDBJ whole genome shotgun (WGS) entry which is preliminary data.</text>
</comment>
<evidence type="ECO:0000313" key="3">
    <source>
        <dbReference type="Proteomes" id="UP000641588"/>
    </source>
</evidence>
<dbReference type="AlphaFoldDB" id="A0A972GJM4"/>
<dbReference type="Proteomes" id="UP000641588">
    <property type="component" value="Unassembled WGS sequence"/>
</dbReference>
<protein>
    <recommendedName>
        <fullName evidence="1">Phage neck terminator protein gp12-like domain-containing protein</fullName>
    </recommendedName>
</protein>